<feature type="domain" description="Integrase catalytic" evidence="1">
    <location>
        <begin position="1"/>
        <end position="115"/>
    </location>
</feature>
<dbReference type="InterPro" id="IPR012337">
    <property type="entry name" value="RNaseH-like_sf"/>
</dbReference>
<accession>A0A1U7X5J1</accession>
<reference evidence="2" key="1">
    <citation type="journal article" date="2013" name="Genome Biol.">
        <title>Reference genomes and transcriptomes of Nicotiana sylvestris and Nicotiana tomentosiformis.</title>
        <authorList>
            <person name="Sierro N."/>
            <person name="Battey J.N."/>
            <person name="Ouadi S."/>
            <person name="Bovet L."/>
            <person name="Goepfert S."/>
            <person name="Bakaher N."/>
            <person name="Peitsch M.C."/>
            <person name="Ivanov N.V."/>
        </authorList>
    </citation>
    <scope>NUCLEOTIDE SEQUENCE [LARGE SCALE GENOMIC DNA]</scope>
</reference>
<keyword evidence="2" id="KW-1185">Reference proteome</keyword>
<dbReference type="OrthoDB" id="1306240at2759"/>
<dbReference type="InterPro" id="IPR039537">
    <property type="entry name" value="Retrotran_Ty1/copia-like"/>
</dbReference>
<dbReference type="RefSeq" id="XP_009786118.1">
    <property type="nucleotide sequence ID" value="XM_009787816.1"/>
</dbReference>
<gene>
    <name evidence="3" type="primary">LOC104234281</name>
</gene>
<dbReference type="Proteomes" id="UP000189701">
    <property type="component" value="Unplaced"/>
</dbReference>
<dbReference type="GO" id="GO:0015074">
    <property type="term" value="P:DNA integration"/>
    <property type="evidence" value="ECO:0007669"/>
    <property type="project" value="InterPro"/>
</dbReference>
<dbReference type="Gene3D" id="3.30.420.10">
    <property type="entry name" value="Ribonuclease H-like superfamily/Ribonuclease H"/>
    <property type="match status" value="1"/>
</dbReference>
<evidence type="ECO:0000313" key="3">
    <source>
        <dbReference type="RefSeq" id="XP_009786118.1"/>
    </source>
</evidence>
<dbReference type="PROSITE" id="PS50994">
    <property type="entry name" value="INTEGRASE"/>
    <property type="match status" value="1"/>
</dbReference>
<protein>
    <submittedName>
        <fullName evidence="3">Uncharacterized protein LOC104234281</fullName>
    </submittedName>
</protein>
<dbReference type="GO" id="GO:0003676">
    <property type="term" value="F:nucleic acid binding"/>
    <property type="evidence" value="ECO:0007669"/>
    <property type="project" value="InterPro"/>
</dbReference>
<organism evidence="2 3">
    <name type="scientific">Nicotiana sylvestris</name>
    <name type="common">Wood tobacco</name>
    <name type="synonym">South American tobacco</name>
    <dbReference type="NCBI Taxonomy" id="4096"/>
    <lineage>
        <taxon>Eukaryota</taxon>
        <taxon>Viridiplantae</taxon>
        <taxon>Streptophyta</taxon>
        <taxon>Embryophyta</taxon>
        <taxon>Tracheophyta</taxon>
        <taxon>Spermatophyta</taxon>
        <taxon>Magnoliopsida</taxon>
        <taxon>eudicotyledons</taxon>
        <taxon>Gunneridae</taxon>
        <taxon>Pentapetalae</taxon>
        <taxon>asterids</taxon>
        <taxon>lamiids</taxon>
        <taxon>Solanales</taxon>
        <taxon>Solanaceae</taxon>
        <taxon>Nicotianoideae</taxon>
        <taxon>Nicotianeae</taxon>
        <taxon>Nicotiana</taxon>
    </lineage>
</organism>
<dbReference type="InterPro" id="IPR001584">
    <property type="entry name" value="Integrase_cat-core"/>
</dbReference>
<dbReference type="AlphaFoldDB" id="A0A1U7X5J1"/>
<name>A0A1U7X5J1_NICSY</name>
<evidence type="ECO:0000259" key="1">
    <source>
        <dbReference type="PROSITE" id="PS50994"/>
    </source>
</evidence>
<dbReference type="SUPFAM" id="SSF53098">
    <property type="entry name" value="Ribonuclease H-like"/>
    <property type="match status" value="1"/>
</dbReference>
<reference evidence="3" key="2">
    <citation type="submission" date="2025-08" db="UniProtKB">
        <authorList>
            <consortium name="RefSeq"/>
        </authorList>
    </citation>
    <scope>IDENTIFICATION</scope>
    <source>
        <tissue evidence="3">Leaf</tissue>
    </source>
</reference>
<dbReference type="PANTHER" id="PTHR42648:SF21">
    <property type="entry name" value="CYSTEINE-RICH RLK (RECEPTOR-LIKE PROTEIN KINASE) 8"/>
    <property type="match status" value="1"/>
</dbReference>
<evidence type="ECO:0000313" key="2">
    <source>
        <dbReference type="Proteomes" id="UP000189701"/>
    </source>
</evidence>
<dbReference type="eggNOG" id="KOG0017">
    <property type="taxonomic scope" value="Eukaryota"/>
</dbReference>
<proteinExistence type="predicted"/>
<sequence length="180" mass="20233">MESKVVCIRPDHGTEFDNAKFDDFCNENGITHNFLAPKTPQQNGVVERKNKILEEMARKMLIDSGIAKNFWAEACVEESVHVIFDESYLSYEKSNKDDQDGEPLLVPGEVIDMANEKADMMSQVKKTSEDNVVSSSSAGEEPCTIIATAEAEERVVDAVRSTPQVAERREPLRFTQLLYK</sequence>
<dbReference type="InterPro" id="IPR036397">
    <property type="entry name" value="RNaseH_sf"/>
</dbReference>
<dbReference type="PANTHER" id="PTHR42648">
    <property type="entry name" value="TRANSPOSASE, PUTATIVE-RELATED"/>
    <property type="match status" value="1"/>
</dbReference>
<dbReference type="STRING" id="4096.A0A1U7X5J1"/>